<dbReference type="EMBL" id="ML735265">
    <property type="protein sequence ID" value="KAE8389503.1"/>
    <property type="molecule type" value="Genomic_DNA"/>
</dbReference>
<dbReference type="AlphaFoldDB" id="A0A5N7C7C1"/>
<feature type="region of interest" description="Disordered" evidence="1">
    <location>
        <begin position="378"/>
        <end position="405"/>
    </location>
</feature>
<keyword evidence="2" id="KW-0812">Transmembrane</keyword>
<feature type="transmembrane region" description="Helical" evidence="2">
    <location>
        <begin position="138"/>
        <end position="156"/>
    </location>
</feature>
<feature type="transmembrane region" description="Helical" evidence="2">
    <location>
        <begin position="20"/>
        <end position="47"/>
    </location>
</feature>
<dbReference type="PANTHER" id="PTHR38794">
    <property type="entry name" value="INTEGRAL MEMBRANE PROTEIN"/>
    <property type="match status" value="1"/>
</dbReference>
<dbReference type="Proteomes" id="UP000326877">
    <property type="component" value="Unassembled WGS sequence"/>
</dbReference>
<feature type="region of interest" description="Disordered" evidence="1">
    <location>
        <begin position="299"/>
        <end position="332"/>
    </location>
</feature>
<keyword evidence="2" id="KW-0472">Membrane</keyword>
<feature type="transmembrane region" description="Helical" evidence="2">
    <location>
        <begin position="213"/>
        <end position="234"/>
    </location>
</feature>
<keyword evidence="2" id="KW-1133">Transmembrane helix</keyword>
<evidence type="ECO:0000256" key="1">
    <source>
        <dbReference type="SAM" id="MobiDB-lite"/>
    </source>
</evidence>
<evidence type="ECO:0000313" key="4">
    <source>
        <dbReference type="EMBL" id="KAE8389503.1"/>
    </source>
</evidence>
<feature type="domain" description="Rhodopsin" evidence="3">
    <location>
        <begin position="43"/>
        <end position="276"/>
    </location>
</feature>
<dbReference type="InterPro" id="IPR049326">
    <property type="entry name" value="Rhodopsin_dom_fungi"/>
</dbReference>
<sequence length="405" mass="44235">MPTDGAEVLPPLLSITQDNHGAIVITASSILLIVAALATIVTLISRVRILGALTWGDTFLVAAMIMFIPQTTCIIVAGSDGIGKHRDSLSDTAFKSYSQLLYASQILSVPVLGCSKAAVALLLISIKPFNIVLQACRILLGLIGAWTVVAVVALALQCTQPQVWNFSSGRCLNQQALYSSLAACHIILDAALVILPIVLVWKVQMPEWKRFQICALFGLRILVPALTVPYIASLDPFFHSKPKDQPWHALMPTIWLQLMQSTSIICTCIPSLKRALAELQTGMMAGTIPEFLELSLSGRHDNTTDASTSKPGNRSLHPIGGSELYSDKDTKRRLKEQRHHGFRNTTVEPQESMLNLRNGAIIQTMEYEVQFEWSSEHSRASSTSQGMSTYHGDGLPAQQTSRSAF</sequence>
<dbReference type="Pfam" id="PF20684">
    <property type="entry name" value="Fung_rhodopsin"/>
    <property type="match status" value="1"/>
</dbReference>
<feature type="transmembrane region" description="Helical" evidence="2">
    <location>
        <begin position="176"/>
        <end position="201"/>
    </location>
</feature>
<accession>A0A5N7C7C1</accession>
<protein>
    <recommendedName>
        <fullName evidence="3">Rhodopsin domain-containing protein</fullName>
    </recommendedName>
</protein>
<dbReference type="OrthoDB" id="3918601at2759"/>
<gene>
    <name evidence="4" type="ORF">BDV23DRAFT_184413</name>
</gene>
<reference evidence="4" key="1">
    <citation type="submission" date="2019-04" db="EMBL/GenBank/DDBJ databases">
        <title>Friends and foes A comparative genomics studyof 23 Aspergillus species from section Flavi.</title>
        <authorList>
            <consortium name="DOE Joint Genome Institute"/>
            <person name="Kjaerbolling I."/>
            <person name="Vesth T."/>
            <person name="Frisvad J.C."/>
            <person name="Nybo J.L."/>
            <person name="Theobald S."/>
            <person name="Kildgaard S."/>
            <person name="Isbrandt T."/>
            <person name="Kuo A."/>
            <person name="Sato A."/>
            <person name="Lyhne E.K."/>
            <person name="Kogle M.E."/>
            <person name="Wiebenga A."/>
            <person name="Kun R.S."/>
            <person name="Lubbers R.J."/>
            <person name="Makela M.R."/>
            <person name="Barry K."/>
            <person name="Chovatia M."/>
            <person name="Clum A."/>
            <person name="Daum C."/>
            <person name="Haridas S."/>
            <person name="He G."/>
            <person name="LaButti K."/>
            <person name="Lipzen A."/>
            <person name="Mondo S."/>
            <person name="Riley R."/>
            <person name="Salamov A."/>
            <person name="Simmons B.A."/>
            <person name="Magnuson J.K."/>
            <person name="Henrissat B."/>
            <person name="Mortensen U.H."/>
            <person name="Larsen T.O."/>
            <person name="Devries R.P."/>
            <person name="Grigoriev I.V."/>
            <person name="Machida M."/>
            <person name="Baker S.E."/>
            <person name="Andersen M.R."/>
        </authorList>
    </citation>
    <scope>NUCLEOTIDE SEQUENCE [LARGE SCALE GENOMIC DNA]</scope>
    <source>
        <strain evidence="4">IBT 14317</strain>
    </source>
</reference>
<dbReference type="PANTHER" id="PTHR38794:SF3">
    <property type="entry name" value="INTEGRAL MEMBRANE PROTEIN"/>
    <property type="match status" value="1"/>
</dbReference>
<feature type="transmembrane region" description="Helical" evidence="2">
    <location>
        <begin position="99"/>
        <end position="126"/>
    </location>
</feature>
<evidence type="ECO:0000259" key="3">
    <source>
        <dbReference type="Pfam" id="PF20684"/>
    </source>
</evidence>
<proteinExistence type="predicted"/>
<evidence type="ECO:0000256" key="2">
    <source>
        <dbReference type="SAM" id="Phobius"/>
    </source>
</evidence>
<name>A0A5N7C7C1_PETAA</name>
<organism evidence="4">
    <name type="scientific">Petromyces alliaceus</name>
    <name type="common">Aspergillus alliaceus</name>
    <dbReference type="NCBI Taxonomy" id="209559"/>
    <lineage>
        <taxon>Eukaryota</taxon>
        <taxon>Fungi</taxon>
        <taxon>Dikarya</taxon>
        <taxon>Ascomycota</taxon>
        <taxon>Pezizomycotina</taxon>
        <taxon>Eurotiomycetes</taxon>
        <taxon>Eurotiomycetidae</taxon>
        <taxon>Eurotiales</taxon>
        <taxon>Aspergillaceae</taxon>
        <taxon>Aspergillus</taxon>
        <taxon>Aspergillus subgen. Circumdati</taxon>
    </lineage>
</organism>